<dbReference type="Proteomes" id="UP000248916">
    <property type="component" value="Unassembled WGS sequence"/>
</dbReference>
<dbReference type="EMBL" id="QKZL01000013">
    <property type="protein sequence ID" value="PZX14458.1"/>
    <property type="molecule type" value="Genomic_DNA"/>
</dbReference>
<protein>
    <recommendedName>
        <fullName evidence="4">Lysylphosphatidylglycerol synthase-like protein</fullName>
    </recommendedName>
</protein>
<reference evidence="2 3" key="1">
    <citation type="submission" date="2018-06" db="EMBL/GenBank/DDBJ databases">
        <title>Genomic Encyclopedia of Archaeal and Bacterial Type Strains, Phase II (KMG-II): from individual species to whole genera.</title>
        <authorList>
            <person name="Goeker M."/>
        </authorList>
    </citation>
    <scope>NUCLEOTIDE SEQUENCE [LARGE SCALE GENOMIC DNA]</scope>
    <source>
        <strain evidence="2 3">DSM 22009</strain>
    </source>
</reference>
<feature type="transmembrane region" description="Helical" evidence="1">
    <location>
        <begin position="12"/>
        <end position="33"/>
    </location>
</feature>
<dbReference type="RefSeq" id="WP_111537934.1">
    <property type="nucleotide sequence ID" value="NZ_QKZL01000013.1"/>
</dbReference>
<keyword evidence="3" id="KW-1185">Reference proteome</keyword>
<evidence type="ECO:0008006" key="4">
    <source>
        <dbReference type="Google" id="ProtNLM"/>
    </source>
</evidence>
<feature type="transmembrane region" description="Helical" evidence="1">
    <location>
        <begin position="229"/>
        <end position="252"/>
    </location>
</feature>
<keyword evidence="1" id="KW-0812">Transmembrane</keyword>
<feature type="transmembrane region" description="Helical" evidence="1">
    <location>
        <begin position="53"/>
        <end position="74"/>
    </location>
</feature>
<evidence type="ECO:0000256" key="1">
    <source>
        <dbReference type="SAM" id="Phobius"/>
    </source>
</evidence>
<name>A0A2W7N318_9RHOB</name>
<feature type="transmembrane region" description="Helical" evidence="1">
    <location>
        <begin position="131"/>
        <end position="155"/>
    </location>
</feature>
<accession>A0A2W7N318</accession>
<evidence type="ECO:0000313" key="3">
    <source>
        <dbReference type="Proteomes" id="UP000248916"/>
    </source>
</evidence>
<organism evidence="2 3">
    <name type="scientific">Palleronia aestuarii</name>
    <dbReference type="NCBI Taxonomy" id="568105"/>
    <lineage>
        <taxon>Bacteria</taxon>
        <taxon>Pseudomonadati</taxon>
        <taxon>Pseudomonadota</taxon>
        <taxon>Alphaproteobacteria</taxon>
        <taxon>Rhodobacterales</taxon>
        <taxon>Roseobacteraceae</taxon>
        <taxon>Palleronia</taxon>
    </lineage>
</organism>
<feature type="transmembrane region" description="Helical" evidence="1">
    <location>
        <begin position="167"/>
        <end position="185"/>
    </location>
</feature>
<keyword evidence="1" id="KW-1133">Transmembrane helix</keyword>
<dbReference type="AlphaFoldDB" id="A0A2W7N318"/>
<evidence type="ECO:0000313" key="2">
    <source>
        <dbReference type="EMBL" id="PZX14458.1"/>
    </source>
</evidence>
<feature type="transmembrane region" description="Helical" evidence="1">
    <location>
        <begin position="197"/>
        <end position="217"/>
    </location>
</feature>
<proteinExistence type="predicted"/>
<comment type="caution">
    <text evidence="2">The sequence shown here is derived from an EMBL/GenBank/DDBJ whole genome shotgun (WGS) entry which is preliminary data.</text>
</comment>
<dbReference type="OrthoDB" id="2542372at2"/>
<sequence length="314" mass="33219">MSDPAPASRKTRAAFLAKLAGRGLMLLAIVFLIRQGARHWADLSTWRPEAWQIGVILAIAICYGASIFVVAEVWHRIVNIFAPEARKRTYPSYTMTQIAKYIPGNVAHLLGRAIYLKGGALSNRQLGIATLLEIAVMPAAAGSFVLLAALAIPVATLLPQAAFLQPFVLPATIGLGLVLLGALAIPRSVRLQVPARTLAGTTLLALIFMCLLGLAFATLLNTISPAPPLLAALVAVLGWIVGYFTPGAPGGLGTREALMLLLLDGTVPQSEALIAISLFRLVTVLGDTVCFGAGWVLYRTIFRPEEPEGVASAP</sequence>
<keyword evidence="1" id="KW-0472">Membrane</keyword>
<gene>
    <name evidence="2" type="ORF">LX81_02832</name>
</gene>